<proteinExistence type="predicted"/>
<reference evidence="3" key="1">
    <citation type="journal article" date="2019" name="Int. J. Syst. Evol. Microbiol.">
        <title>The Global Catalogue of Microorganisms (GCM) 10K type strain sequencing project: providing services to taxonomists for standard genome sequencing and annotation.</title>
        <authorList>
            <consortium name="The Broad Institute Genomics Platform"/>
            <consortium name="The Broad Institute Genome Sequencing Center for Infectious Disease"/>
            <person name="Wu L."/>
            <person name="Ma J."/>
        </authorList>
    </citation>
    <scope>NUCLEOTIDE SEQUENCE [LARGE SCALE GENOMIC DNA]</scope>
    <source>
        <strain evidence="3">ICMP 19430</strain>
    </source>
</reference>
<accession>A0ABW2S0S8</accession>
<keyword evidence="2" id="KW-0378">Hydrolase</keyword>
<dbReference type="PANTHER" id="PTHR24094:SF15">
    <property type="entry name" value="AMP-DEPENDENT SYNTHETASE_LIGASE DOMAIN-CONTAINING PROTEIN-RELATED"/>
    <property type="match status" value="1"/>
</dbReference>
<dbReference type="PANTHER" id="PTHR24094">
    <property type="entry name" value="SECRETED PROTEIN"/>
    <property type="match status" value="1"/>
</dbReference>
<dbReference type="EMBL" id="JBHTCS010000018">
    <property type="protein sequence ID" value="MFC7449567.1"/>
    <property type="molecule type" value="Genomic_DNA"/>
</dbReference>
<dbReference type="Proteomes" id="UP001596484">
    <property type="component" value="Unassembled WGS sequence"/>
</dbReference>
<dbReference type="PROSITE" id="PS51257">
    <property type="entry name" value="PROKAR_LIPOPROTEIN"/>
    <property type="match status" value="1"/>
</dbReference>
<organism evidence="2 3">
    <name type="scientific">Rhodococcus daqingensis</name>
    <dbReference type="NCBI Taxonomy" id="2479363"/>
    <lineage>
        <taxon>Bacteria</taxon>
        <taxon>Bacillati</taxon>
        <taxon>Actinomycetota</taxon>
        <taxon>Actinomycetes</taxon>
        <taxon>Mycobacteriales</taxon>
        <taxon>Nocardiaceae</taxon>
        <taxon>Rhodococcus</taxon>
    </lineage>
</organism>
<dbReference type="RefSeq" id="WP_378406696.1">
    <property type="nucleotide sequence ID" value="NZ_JBHTCS010000018.1"/>
</dbReference>
<comment type="caution">
    <text evidence="2">The sequence shown here is derived from an EMBL/GenBank/DDBJ whole genome shotgun (WGS) entry which is preliminary data.</text>
</comment>
<evidence type="ECO:0000259" key="1">
    <source>
        <dbReference type="Pfam" id="PF07510"/>
    </source>
</evidence>
<feature type="domain" description="GmrSD restriction endonucleases C-terminal" evidence="1">
    <location>
        <begin position="94"/>
        <end position="232"/>
    </location>
</feature>
<protein>
    <submittedName>
        <fullName evidence="2">HNH endonuclease family protein</fullName>
    </submittedName>
</protein>
<evidence type="ECO:0000313" key="3">
    <source>
        <dbReference type="Proteomes" id="UP001596484"/>
    </source>
</evidence>
<keyword evidence="3" id="KW-1185">Reference proteome</keyword>
<keyword evidence="2" id="KW-0540">Nuclease</keyword>
<dbReference type="GO" id="GO:0004519">
    <property type="term" value="F:endonuclease activity"/>
    <property type="evidence" value="ECO:0007669"/>
    <property type="project" value="UniProtKB-KW"/>
</dbReference>
<gene>
    <name evidence="2" type="ORF">ACFQS9_16845</name>
</gene>
<evidence type="ECO:0000313" key="2">
    <source>
        <dbReference type="EMBL" id="MFC7449567.1"/>
    </source>
</evidence>
<keyword evidence="2" id="KW-0255">Endonuclease</keyword>
<dbReference type="InterPro" id="IPR011089">
    <property type="entry name" value="GmrSD_C"/>
</dbReference>
<sequence length="238" mass="25366">MFTRRIPIPLLLAVLLGGLVAGCGVLDRFAPTPQPAPGSPSRAQIEQLLAAVRIVDGRTKAGGYERGCRAGQACVFGPAWSDDHAGPGGHDGCDTRNNVLARDLTEVRFRSGSRDCVVVAGVLADPYTGRSLRFSKNAAKDVQIDHIYPLAAAWDLGAARWPAERRLEFANDITYNLLAVDGAVNQSKGDSTPAEWLPPDPGHHCYYAGKYLTTAVHYDLPVTAADQDALSRVAATCG</sequence>
<name>A0ABW2S0S8_9NOCA</name>
<dbReference type="Pfam" id="PF07510">
    <property type="entry name" value="GmrSD_C"/>
    <property type="match status" value="1"/>
</dbReference>